<dbReference type="STRING" id="488533.SAMN04487960_10798"/>
<dbReference type="PANTHER" id="PTHR42695">
    <property type="entry name" value="GLUTAMINE AMIDOTRANSFERASE YLR126C-RELATED"/>
    <property type="match status" value="1"/>
</dbReference>
<dbReference type="Gene3D" id="3.40.50.880">
    <property type="match status" value="1"/>
</dbReference>
<dbReference type="NCBIfam" id="NF006562">
    <property type="entry name" value="PRK09065.1"/>
    <property type="match status" value="1"/>
</dbReference>
<dbReference type="GO" id="GO:0005829">
    <property type="term" value="C:cytosol"/>
    <property type="evidence" value="ECO:0007669"/>
    <property type="project" value="TreeGrafter"/>
</dbReference>
<feature type="domain" description="Glutamine amidotransferase" evidence="1">
    <location>
        <begin position="57"/>
        <end position="196"/>
    </location>
</feature>
<dbReference type="InterPro" id="IPR029062">
    <property type="entry name" value="Class_I_gatase-like"/>
</dbReference>
<dbReference type="PRINTS" id="PR00099">
    <property type="entry name" value="CPSGATASE"/>
</dbReference>
<dbReference type="PROSITE" id="PS51273">
    <property type="entry name" value="GATASE_TYPE_1"/>
    <property type="match status" value="1"/>
</dbReference>
<dbReference type="OrthoDB" id="9813383at2"/>
<dbReference type="SUPFAM" id="SSF52317">
    <property type="entry name" value="Class I glutamine amidotransferase-like"/>
    <property type="match status" value="1"/>
</dbReference>
<dbReference type="Pfam" id="PF00117">
    <property type="entry name" value="GATase"/>
    <property type="match status" value="1"/>
</dbReference>
<dbReference type="EMBL" id="FNNE01000007">
    <property type="protein sequence ID" value="SDX21714.1"/>
    <property type="molecule type" value="Genomic_DNA"/>
</dbReference>
<organism evidence="2 3">
    <name type="scientific">Marinobacter mobilis</name>
    <dbReference type="NCBI Taxonomy" id="488533"/>
    <lineage>
        <taxon>Bacteria</taxon>
        <taxon>Pseudomonadati</taxon>
        <taxon>Pseudomonadota</taxon>
        <taxon>Gammaproteobacteria</taxon>
        <taxon>Pseudomonadales</taxon>
        <taxon>Marinobacteraceae</taxon>
        <taxon>Marinobacter</taxon>
    </lineage>
</organism>
<dbReference type="InterPro" id="IPR044992">
    <property type="entry name" value="ChyE-like"/>
</dbReference>
<evidence type="ECO:0000313" key="3">
    <source>
        <dbReference type="Proteomes" id="UP000199675"/>
    </source>
</evidence>
<evidence type="ECO:0000259" key="1">
    <source>
        <dbReference type="Pfam" id="PF00117"/>
    </source>
</evidence>
<dbReference type="InterPro" id="IPR017926">
    <property type="entry name" value="GATASE"/>
</dbReference>
<name>A0A1H2ZXR3_9GAMM</name>
<proteinExistence type="predicted"/>
<dbReference type="AlphaFoldDB" id="A0A1H2ZXR3"/>
<sequence>MTRIAILKTGSTYPALSERYGDFEDWFQAALAGNDSNRLDIHTIHVAEGDEPGDPGQWDGVIVTGSPAMVSERAPWSEVTAQWLAMAVKAGRPVLGVCYGHQLLAHALGGKVGYHPDGRESGTFLVRLNGKAASDPLMSGLPECFPAQLTHLQSVLELPPGATLLASSDHEPHQAFRYGDHVWGVQFHPEFSAEVMRAYLEVQTPALQKEGLDPQALINAVTATPDAGSLLPRFAERVMQRP</sequence>
<gene>
    <name evidence="2" type="ORF">SAMN04487960_10798</name>
</gene>
<dbReference type="PANTHER" id="PTHR42695:SF5">
    <property type="entry name" value="GLUTAMINE AMIDOTRANSFERASE YLR126C-RELATED"/>
    <property type="match status" value="1"/>
</dbReference>
<keyword evidence="3" id="KW-1185">Reference proteome</keyword>
<reference evidence="2 3" key="1">
    <citation type="submission" date="2016-10" db="EMBL/GenBank/DDBJ databases">
        <authorList>
            <person name="de Groot N.N."/>
        </authorList>
    </citation>
    <scope>NUCLEOTIDE SEQUENCE [LARGE SCALE GENOMIC DNA]</scope>
    <source>
        <strain evidence="2 3">CGMCC 1.7059</strain>
    </source>
</reference>
<evidence type="ECO:0000313" key="2">
    <source>
        <dbReference type="EMBL" id="SDX21714.1"/>
    </source>
</evidence>
<accession>A0A1H2ZXR3</accession>
<dbReference type="RefSeq" id="WP_091814403.1">
    <property type="nucleotide sequence ID" value="NZ_FNNE01000007.1"/>
</dbReference>
<protein>
    <submittedName>
        <fullName evidence="2">GMP synthase (Glutamine-hydrolysing)</fullName>
    </submittedName>
</protein>
<dbReference type="CDD" id="cd01741">
    <property type="entry name" value="GATase1_1"/>
    <property type="match status" value="1"/>
</dbReference>
<dbReference type="Proteomes" id="UP000199675">
    <property type="component" value="Unassembled WGS sequence"/>
</dbReference>